<evidence type="ECO:0000256" key="6">
    <source>
        <dbReference type="ARBA" id="ARBA00022692"/>
    </source>
</evidence>
<evidence type="ECO:0000259" key="19">
    <source>
        <dbReference type="PROSITE" id="PS50857"/>
    </source>
</evidence>
<dbReference type="SUPFAM" id="SSF49503">
    <property type="entry name" value="Cupredoxins"/>
    <property type="match status" value="1"/>
</dbReference>
<dbReference type="OrthoDB" id="9781261at2"/>
<keyword evidence="5 16" id="KW-0679">Respiratory chain</keyword>
<accession>A0A0E9LZK4</accession>
<evidence type="ECO:0000256" key="12">
    <source>
        <dbReference type="ARBA" id="ARBA00023008"/>
    </source>
</evidence>
<dbReference type="InterPro" id="IPR001505">
    <property type="entry name" value="Copper_CuA"/>
</dbReference>
<dbReference type="GO" id="GO:0016491">
    <property type="term" value="F:oxidoreductase activity"/>
    <property type="evidence" value="ECO:0007669"/>
    <property type="project" value="InterPro"/>
</dbReference>
<evidence type="ECO:0000256" key="2">
    <source>
        <dbReference type="ARBA" id="ARBA00007866"/>
    </source>
</evidence>
<evidence type="ECO:0000256" key="10">
    <source>
        <dbReference type="ARBA" id="ARBA00022989"/>
    </source>
</evidence>
<dbReference type="SUPFAM" id="SSF81464">
    <property type="entry name" value="Cytochrome c oxidase subunit II-like, transmembrane region"/>
    <property type="match status" value="1"/>
</dbReference>
<dbReference type="InterPro" id="IPR045187">
    <property type="entry name" value="CcO_II"/>
</dbReference>
<dbReference type="PROSITE" id="PS50857">
    <property type="entry name" value="COX2_CUA"/>
    <property type="match status" value="1"/>
</dbReference>
<dbReference type="InterPro" id="IPR008972">
    <property type="entry name" value="Cupredoxin"/>
</dbReference>
<dbReference type="Gene3D" id="2.60.40.420">
    <property type="entry name" value="Cupredoxins - blue copper proteins"/>
    <property type="match status" value="1"/>
</dbReference>
<feature type="domain" description="Cytochrome oxidase subunit II copper A binding" evidence="19">
    <location>
        <begin position="56"/>
        <end position="166"/>
    </location>
</feature>
<protein>
    <recommendedName>
        <fullName evidence="17">Cytochrome c oxidase subunit 2</fullName>
        <ecNumber evidence="17">7.1.1.9</ecNumber>
    </recommendedName>
</protein>
<dbReference type="PANTHER" id="PTHR22888">
    <property type="entry name" value="CYTOCHROME C OXIDASE, SUBUNIT II"/>
    <property type="match status" value="1"/>
</dbReference>
<dbReference type="Proteomes" id="UP000032900">
    <property type="component" value="Unassembled WGS sequence"/>
</dbReference>
<keyword evidence="10 18" id="KW-1133">Transmembrane helix</keyword>
<evidence type="ECO:0000256" key="8">
    <source>
        <dbReference type="ARBA" id="ARBA00022967"/>
    </source>
</evidence>
<dbReference type="InterPro" id="IPR002429">
    <property type="entry name" value="CcO_II-like_C"/>
</dbReference>
<evidence type="ECO:0000313" key="22">
    <source>
        <dbReference type="EMBL" id="GAO30738.1"/>
    </source>
</evidence>
<keyword evidence="4 15" id="KW-0349">Heme</keyword>
<dbReference type="STRING" id="1236989.JCM15548_13044"/>
<evidence type="ECO:0000256" key="5">
    <source>
        <dbReference type="ARBA" id="ARBA00022660"/>
    </source>
</evidence>
<dbReference type="InterPro" id="IPR036909">
    <property type="entry name" value="Cyt_c-like_dom_sf"/>
</dbReference>
<dbReference type="Gene3D" id="1.10.287.90">
    <property type="match status" value="1"/>
</dbReference>
<comment type="similarity">
    <text evidence="2 16">Belongs to the cytochrome c oxidase subunit 2 family.</text>
</comment>
<evidence type="ECO:0000256" key="11">
    <source>
        <dbReference type="ARBA" id="ARBA00023004"/>
    </source>
</evidence>
<dbReference type="InterPro" id="IPR011759">
    <property type="entry name" value="Cyt_c_oxidase_su2_TM_dom"/>
</dbReference>
<evidence type="ECO:0000256" key="9">
    <source>
        <dbReference type="ARBA" id="ARBA00022982"/>
    </source>
</evidence>
<dbReference type="InterPro" id="IPR009056">
    <property type="entry name" value="Cyt_c-like_dom"/>
</dbReference>
<keyword evidence="12 17" id="KW-0186">Copper</keyword>
<dbReference type="Pfam" id="PF00034">
    <property type="entry name" value="Cytochrom_C"/>
    <property type="match status" value="1"/>
</dbReference>
<comment type="catalytic activity">
    <reaction evidence="17">
        <text>4 Fe(II)-[cytochrome c] + O2 + 8 H(+)(in) = 4 Fe(III)-[cytochrome c] + 2 H2O + 4 H(+)(out)</text>
        <dbReference type="Rhea" id="RHEA:11436"/>
        <dbReference type="Rhea" id="RHEA-COMP:10350"/>
        <dbReference type="Rhea" id="RHEA-COMP:14399"/>
        <dbReference type="ChEBI" id="CHEBI:15377"/>
        <dbReference type="ChEBI" id="CHEBI:15378"/>
        <dbReference type="ChEBI" id="CHEBI:15379"/>
        <dbReference type="ChEBI" id="CHEBI:29033"/>
        <dbReference type="ChEBI" id="CHEBI:29034"/>
        <dbReference type="EC" id="7.1.1.9"/>
    </reaction>
</comment>
<evidence type="ECO:0000256" key="15">
    <source>
        <dbReference type="PROSITE-ProRule" id="PRU00433"/>
    </source>
</evidence>
<evidence type="ECO:0000256" key="4">
    <source>
        <dbReference type="ARBA" id="ARBA00022617"/>
    </source>
</evidence>
<dbReference type="RefSeq" id="WP_062126013.1">
    <property type="nucleotide sequence ID" value="NZ_BAZW01000029.1"/>
</dbReference>
<keyword evidence="6 16" id="KW-0812">Transmembrane</keyword>
<evidence type="ECO:0000259" key="20">
    <source>
        <dbReference type="PROSITE" id="PS50999"/>
    </source>
</evidence>
<evidence type="ECO:0000256" key="14">
    <source>
        <dbReference type="ARBA" id="ARBA00024688"/>
    </source>
</evidence>
<evidence type="ECO:0000256" key="7">
    <source>
        <dbReference type="ARBA" id="ARBA00022723"/>
    </source>
</evidence>
<keyword evidence="3 16" id="KW-0813">Transport</keyword>
<feature type="domain" description="Cytochrome c" evidence="21">
    <location>
        <begin position="173"/>
        <end position="272"/>
    </location>
</feature>
<comment type="function">
    <text evidence="14 17">Subunits I and II form the functional core of the enzyme complex. Electrons originating in cytochrome c are transferred via heme a and Cu(A) to the binuclear center formed by heme a3 and Cu(B).</text>
</comment>
<evidence type="ECO:0000256" key="17">
    <source>
        <dbReference type="RuleBase" id="RU004024"/>
    </source>
</evidence>
<evidence type="ECO:0000256" key="16">
    <source>
        <dbReference type="RuleBase" id="RU000456"/>
    </source>
</evidence>
<evidence type="ECO:0000259" key="21">
    <source>
        <dbReference type="PROSITE" id="PS51007"/>
    </source>
</evidence>
<evidence type="ECO:0000256" key="1">
    <source>
        <dbReference type="ARBA" id="ARBA00004141"/>
    </source>
</evidence>
<keyword evidence="13 18" id="KW-0472">Membrane</keyword>
<dbReference type="GO" id="GO:0005886">
    <property type="term" value="C:plasma membrane"/>
    <property type="evidence" value="ECO:0007669"/>
    <property type="project" value="UniProtKB-SubCell"/>
</dbReference>
<dbReference type="CDD" id="cd13915">
    <property type="entry name" value="CuRO_HCO_II_like_2"/>
    <property type="match status" value="1"/>
</dbReference>
<dbReference type="SUPFAM" id="SSF46626">
    <property type="entry name" value="Cytochrome c"/>
    <property type="match status" value="1"/>
</dbReference>
<comment type="subcellular location">
    <subcellularLocation>
        <location evidence="16">Cell membrane</location>
        <topology evidence="16">Multi-pass membrane protein</topology>
    </subcellularLocation>
    <subcellularLocation>
        <location evidence="1">Membrane</location>
        <topology evidence="1">Multi-pass membrane protein</topology>
    </subcellularLocation>
</comment>
<name>A0A0E9LZK4_9BACT</name>
<dbReference type="Gene3D" id="1.10.760.10">
    <property type="entry name" value="Cytochrome c-like domain"/>
    <property type="match status" value="1"/>
</dbReference>
<dbReference type="PROSITE" id="PS00078">
    <property type="entry name" value="COX2"/>
    <property type="match status" value="1"/>
</dbReference>
<keyword evidence="8" id="KW-1278">Translocase</keyword>
<dbReference type="EC" id="7.1.1.9" evidence="17"/>
<evidence type="ECO:0000313" key="23">
    <source>
        <dbReference type="Proteomes" id="UP000032900"/>
    </source>
</evidence>
<keyword evidence="7 15" id="KW-0479">Metal-binding</keyword>
<dbReference type="PROSITE" id="PS50999">
    <property type="entry name" value="COX2_TM"/>
    <property type="match status" value="1"/>
</dbReference>
<dbReference type="GO" id="GO:0005507">
    <property type="term" value="F:copper ion binding"/>
    <property type="evidence" value="ECO:0007669"/>
    <property type="project" value="InterPro"/>
</dbReference>
<comment type="caution">
    <text evidence="22">The sequence shown here is derived from an EMBL/GenBank/DDBJ whole genome shotgun (WGS) entry which is preliminary data.</text>
</comment>
<dbReference type="EMBL" id="BAZW01000029">
    <property type="protein sequence ID" value="GAO30738.1"/>
    <property type="molecule type" value="Genomic_DNA"/>
</dbReference>
<keyword evidence="23" id="KW-1185">Reference proteome</keyword>
<dbReference type="PANTHER" id="PTHR22888:SF9">
    <property type="entry name" value="CYTOCHROME C OXIDASE SUBUNIT 2"/>
    <property type="match status" value="1"/>
</dbReference>
<dbReference type="InterPro" id="IPR014222">
    <property type="entry name" value="Cyt_c_oxidase_su2"/>
</dbReference>
<proteinExistence type="inferred from homology"/>
<dbReference type="AlphaFoldDB" id="A0A0E9LZK4"/>
<dbReference type="PROSITE" id="PS51007">
    <property type="entry name" value="CYTC"/>
    <property type="match status" value="1"/>
</dbReference>
<dbReference type="Pfam" id="PF02790">
    <property type="entry name" value="COX2_TM"/>
    <property type="match status" value="1"/>
</dbReference>
<evidence type="ECO:0000256" key="13">
    <source>
        <dbReference type="ARBA" id="ARBA00023136"/>
    </source>
</evidence>
<dbReference type="GO" id="GO:0020037">
    <property type="term" value="F:heme binding"/>
    <property type="evidence" value="ECO:0007669"/>
    <property type="project" value="InterPro"/>
</dbReference>
<keyword evidence="9 16" id="KW-0249">Electron transport</keyword>
<dbReference type="GO" id="GO:0042773">
    <property type="term" value="P:ATP synthesis coupled electron transport"/>
    <property type="evidence" value="ECO:0007669"/>
    <property type="project" value="TreeGrafter"/>
</dbReference>
<feature type="transmembrane region" description="Helical" evidence="18">
    <location>
        <begin position="27"/>
        <end position="45"/>
    </location>
</feature>
<comment type="cofactor">
    <cofactor evidence="17">
        <name>Cu cation</name>
        <dbReference type="ChEBI" id="CHEBI:23378"/>
    </cofactor>
    <text evidence="17">Binds a copper A center.</text>
</comment>
<organism evidence="22 23">
    <name type="scientific">Geofilum rubicundum JCM 15548</name>
    <dbReference type="NCBI Taxonomy" id="1236989"/>
    <lineage>
        <taxon>Bacteria</taxon>
        <taxon>Pseudomonadati</taxon>
        <taxon>Bacteroidota</taxon>
        <taxon>Bacteroidia</taxon>
        <taxon>Marinilabiliales</taxon>
        <taxon>Marinilabiliaceae</taxon>
        <taxon>Geofilum</taxon>
    </lineage>
</organism>
<reference evidence="22 23" key="1">
    <citation type="journal article" date="2015" name="Microbes Environ.">
        <title>Distribution and evolution of nitrogen fixation genes in the phylum bacteroidetes.</title>
        <authorList>
            <person name="Inoue J."/>
            <person name="Oshima K."/>
            <person name="Suda W."/>
            <person name="Sakamoto M."/>
            <person name="Iino T."/>
            <person name="Noda S."/>
            <person name="Hongoh Y."/>
            <person name="Hattori M."/>
            <person name="Ohkuma M."/>
        </authorList>
    </citation>
    <scope>NUCLEOTIDE SEQUENCE [LARGE SCALE GENOMIC DNA]</scope>
    <source>
        <strain evidence="22">JCM 15548</strain>
    </source>
</reference>
<dbReference type="InterPro" id="IPR036257">
    <property type="entry name" value="Cyt_c_oxidase_su2_TM_sf"/>
</dbReference>
<keyword evidence="11 15" id="KW-0408">Iron</keyword>
<sequence length="274" mass="31772">MVYIVIRFRRSKNKEAMQFSGSNKLEIIWTVIPFILVLLMFYYGWVGFAPMRQVPDDAMRIKTIGRMWEWEFDYGNGKLAKELVIPVDQPIRLDLESEDVNHSLFIPAFRVKEDVVPGYDNWLWFTPIYTGEYEIMCTEYCGLLHYDMVTKVRVVEREVFDDWLENLEATGLIPDPPGLAVMKQNGCMACHSLDGTELVGPSFKGLYNTEKVVLIGNQEETVVADEDYIQRAIYQPNEEIVKGYARGLMNSYEDLISQEEITSIVEYLKTLNEE</sequence>
<feature type="domain" description="Cytochrome oxidase subunit II transmembrane region profile" evidence="20">
    <location>
        <begin position="1"/>
        <end position="55"/>
    </location>
</feature>
<evidence type="ECO:0000256" key="3">
    <source>
        <dbReference type="ARBA" id="ARBA00022448"/>
    </source>
</evidence>
<gene>
    <name evidence="22" type="ORF">JCM15548_13044</name>
</gene>
<evidence type="ECO:0000256" key="18">
    <source>
        <dbReference type="SAM" id="Phobius"/>
    </source>
</evidence>
<dbReference type="Pfam" id="PF00116">
    <property type="entry name" value="COX2"/>
    <property type="match status" value="1"/>
</dbReference>
<dbReference type="NCBIfam" id="TIGR02866">
    <property type="entry name" value="CoxB"/>
    <property type="match status" value="1"/>
</dbReference>
<dbReference type="GO" id="GO:0004129">
    <property type="term" value="F:cytochrome-c oxidase activity"/>
    <property type="evidence" value="ECO:0007669"/>
    <property type="project" value="UniProtKB-EC"/>
</dbReference>